<comment type="caution">
    <text evidence="1">The sequence shown here is derived from an EMBL/GenBank/DDBJ whole genome shotgun (WGS) entry which is preliminary data.</text>
</comment>
<dbReference type="Proteomes" id="UP000239203">
    <property type="component" value="Unassembled WGS sequence"/>
</dbReference>
<sequence>MVLGLATGWLLRTLLSAFHSPRLRLAEQAEGFVALAATSLTYGVPEPVSGYGFVAVFVCACTIRSAERSHGYHRVLHQGVRSIPVAAGADVLLLR</sequence>
<evidence type="ECO:0000313" key="2">
    <source>
        <dbReference type="Proteomes" id="UP000239203"/>
    </source>
</evidence>
<protein>
    <submittedName>
        <fullName evidence="1">Uncharacterized protein</fullName>
    </submittedName>
</protein>
<organism evidence="1 2">
    <name type="scientific">Actinokineospora auranticolor</name>
    <dbReference type="NCBI Taxonomy" id="155976"/>
    <lineage>
        <taxon>Bacteria</taxon>
        <taxon>Bacillati</taxon>
        <taxon>Actinomycetota</taxon>
        <taxon>Actinomycetes</taxon>
        <taxon>Pseudonocardiales</taxon>
        <taxon>Pseudonocardiaceae</taxon>
        <taxon>Actinokineospora</taxon>
    </lineage>
</organism>
<gene>
    <name evidence="1" type="ORF">CLV40_111103</name>
</gene>
<reference evidence="1 2" key="1">
    <citation type="submission" date="2018-02" db="EMBL/GenBank/DDBJ databases">
        <title>Genomic Encyclopedia of Archaeal and Bacterial Type Strains, Phase II (KMG-II): from individual species to whole genera.</title>
        <authorList>
            <person name="Goeker M."/>
        </authorList>
    </citation>
    <scope>NUCLEOTIDE SEQUENCE [LARGE SCALE GENOMIC DNA]</scope>
    <source>
        <strain evidence="1 2">YU 961-1</strain>
    </source>
</reference>
<dbReference type="AlphaFoldDB" id="A0A2S6GLN0"/>
<keyword evidence="2" id="KW-1185">Reference proteome</keyword>
<dbReference type="EMBL" id="PTIX01000011">
    <property type="protein sequence ID" value="PPK66139.1"/>
    <property type="molecule type" value="Genomic_DNA"/>
</dbReference>
<evidence type="ECO:0000313" key="1">
    <source>
        <dbReference type="EMBL" id="PPK66139.1"/>
    </source>
</evidence>
<name>A0A2S6GLN0_9PSEU</name>
<accession>A0A2S6GLN0</accession>
<proteinExistence type="predicted"/>